<feature type="transmembrane region" description="Helical" evidence="2">
    <location>
        <begin position="64"/>
        <end position="90"/>
    </location>
</feature>
<feature type="transmembrane region" description="Helical" evidence="2">
    <location>
        <begin position="41"/>
        <end position="58"/>
    </location>
</feature>
<dbReference type="SUPFAM" id="SSF81324">
    <property type="entry name" value="Voltage-gated potassium channels"/>
    <property type="match status" value="1"/>
</dbReference>
<keyword evidence="2" id="KW-0472">Membrane</keyword>
<evidence type="ECO:0000256" key="2">
    <source>
        <dbReference type="SAM" id="Phobius"/>
    </source>
</evidence>
<dbReference type="Gene3D" id="3.40.50.720">
    <property type="entry name" value="NAD(P)-binding Rossmann-like Domain"/>
    <property type="match status" value="1"/>
</dbReference>
<dbReference type="GO" id="GO:0005886">
    <property type="term" value="C:plasma membrane"/>
    <property type="evidence" value="ECO:0007669"/>
    <property type="project" value="UniProtKB-SubCell"/>
</dbReference>
<dbReference type="Pfam" id="PF07885">
    <property type="entry name" value="Ion_trans_2"/>
    <property type="match status" value="1"/>
</dbReference>
<name>A0A133VJR6_9EURY</name>
<keyword evidence="2" id="KW-1133">Transmembrane helix</keyword>
<reference evidence="4 5" key="1">
    <citation type="journal article" date="2016" name="Sci. Rep.">
        <title>Metabolic traits of an uncultured archaeal lineage -MSBL1- from brine pools of the Red Sea.</title>
        <authorList>
            <person name="Mwirichia R."/>
            <person name="Alam I."/>
            <person name="Rashid M."/>
            <person name="Vinu M."/>
            <person name="Ba-Alawi W."/>
            <person name="Anthony Kamau A."/>
            <person name="Kamanda Ngugi D."/>
            <person name="Goker M."/>
            <person name="Klenk H.P."/>
            <person name="Bajic V."/>
            <person name="Stingl U."/>
        </authorList>
    </citation>
    <scope>NUCLEOTIDE SEQUENCE [LARGE SCALE GENOMIC DNA]</scope>
    <source>
        <strain evidence="4">SCGC-AAA382A20</strain>
    </source>
</reference>
<dbReference type="EMBL" id="LHYE01000035">
    <property type="protein sequence ID" value="KXB06679.1"/>
    <property type="molecule type" value="Genomic_DNA"/>
</dbReference>
<sequence>MADGNQELTNFWLGVIIIIILFVGGAYAYSQVEGYTFVKSLYYVILTITTVGAFTAGPHTIRGLWLSIFLVLTGMGVFLYVASQLARIILEGRIREILGRIRGEFAKMRKEENHFIVCGYTNLGKYVAETLKENDEEYVIVERDPEKTKNLADQGEPVLQGDPLDEEVLKKANIEEADGVIATLDQDADNIYLLMSAKDLNPDLILAGKASEEAAVDRLHKVGAQIVVRPEVVGGEQLANSLLKIEEAGELETLSTEE</sequence>
<keyword evidence="5" id="KW-1185">Reference proteome</keyword>
<keyword evidence="2" id="KW-0812">Transmembrane</keyword>
<protein>
    <recommendedName>
        <fullName evidence="3">RCK N-terminal domain-containing protein</fullName>
    </recommendedName>
</protein>
<evidence type="ECO:0000259" key="3">
    <source>
        <dbReference type="PROSITE" id="PS51201"/>
    </source>
</evidence>
<evidence type="ECO:0000313" key="4">
    <source>
        <dbReference type="EMBL" id="KXB06679.1"/>
    </source>
</evidence>
<proteinExistence type="predicted"/>
<feature type="transmembrane region" description="Helical" evidence="2">
    <location>
        <begin position="12"/>
        <end position="29"/>
    </location>
</feature>
<dbReference type="AlphaFoldDB" id="A0A133VJR6"/>
<dbReference type="PANTHER" id="PTHR43833">
    <property type="entry name" value="POTASSIUM CHANNEL PROTEIN 2-RELATED-RELATED"/>
    <property type="match status" value="1"/>
</dbReference>
<evidence type="ECO:0000313" key="5">
    <source>
        <dbReference type="Proteomes" id="UP000070263"/>
    </source>
</evidence>
<gene>
    <name evidence="4" type="ORF">AKJ51_03170</name>
</gene>
<dbReference type="SUPFAM" id="SSF51735">
    <property type="entry name" value="NAD(P)-binding Rossmann-fold domains"/>
    <property type="match status" value="1"/>
</dbReference>
<comment type="subcellular location">
    <subcellularLocation>
        <location evidence="1">Cell membrane</location>
        <topology evidence="1">Multi-pass membrane protein</topology>
    </subcellularLocation>
</comment>
<dbReference type="Proteomes" id="UP000070263">
    <property type="component" value="Unassembled WGS sequence"/>
</dbReference>
<comment type="caution">
    <text evidence="4">The sequence shown here is derived from an EMBL/GenBank/DDBJ whole genome shotgun (WGS) entry which is preliminary data.</text>
</comment>
<dbReference type="PANTHER" id="PTHR43833:SF9">
    <property type="entry name" value="POTASSIUM CHANNEL PROTEIN YUGO-RELATED"/>
    <property type="match status" value="1"/>
</dbReference>
<feature type="domain" description="RCK N-terminal" evidence="3">
    <location>
        <begin position="112"/>
        <end position="228"/>
    </location>
</feature>
<dbReference type="PROSITE" id="PS51201">
    <property type="entry name" value="RCK_N"/>
    <property type="match status" value="1"/>
</dbReference>
<evidence type="ECO:0000256" key="1">
    <source>
        <dbReference type="ARBA" id="ARBA00004651"/>
    </source>
</evidence>
<dbReference type="Pfam" id="PF02254">
    <property type="entry name" value="TrkA_N"/>
    <property type="match status" value="1"/>
</dbReference>
<dbReference type="InterPro" id="IPR013099">
    <property type="entry name" value="K_chnl_dom"/>
</dbReference>
<dbReference type="InterPro" id="IPR050721">
    <property type="entry name" value="Trk_Ktr_HKT_K-transport"/>
</dbReference>
<dbReference type="Gene3D" id="1.10.287.70">
    <property type="match status" value="1"/>
</dbReference>
<accession>A0A133VJR6</accession>
<dbReference type="GO" id="GO:0006813">
    <property type="term" value="P:potassium ion transport"/>
    <property type="evidence" value="ECO:0007669"/>
    <property type="project" value="InterPro"/>
</dbReference>
<organism evidence="4 5">
    <name type="scientific">candidate division MSBL1 archaeon SCGC-AAA382A20</name>
    <dbReference type="NCBI Taxonomy" id="1698280"/>
    <lineage>
        <taxon>Archaea</taxon>
        <taxon>Methanobacteriati</taxon>
        <taxon>Methanobacteriota</taxon>
        <taxon>candidate division MSBL1</taxon>
    </lineage>
</organism>
<dbReference type="InterPro" id="IPR036291">
    <property type="entry name" value="NAD(P)-bd_dom_sf"/>
</dbReference>
<dbReference type="InterPro" id="IPR003148">
    <property type="entry name" value="RCK_N"/>
</dbReference>